<feature type="transmembrane region" description="Helical" evidence="2">
    <location>
        <begin position="29"/>
        <end position="48"/>
    </location>
</feature>
<dbReference type="AlphaFoldDB" id="A0A100Y4F6"/>
<feature type="transmembrane region" description="Helical" evidence="2">
    <location>
        <begin position="147"/>
        <end position="168"/>
    </location>
</feature>
<evidence type="ECO:0000256" key="1">
    <source>
        <dbReference type="SAM" id="MobiDB-lite"/>
    </source>
</evidence>
<gene>
    <name evidence="3" type="ORF">ATE80_17580</name>
</gene>
<name>A0A100Y4F6_9ACTN</name>
<evidence type="ECO:0000313" key="3">
    <source>
        <dbReference type="EMBL" id="KUH37516.1"/>
    </source>
</evidence>
<dbReference type="OrthoDB" id="4964568at2"/>
<feature type="transmembrane region" description="Helical" evidence="2">
    <location>
        <begin position="310"/>
        <end position="329"/>
    </location>
</feature>
<keyword evidence="2" id="KW-1133">Transmembrane helix</keyword>
<evidence type="ECO:0000313" key="4">
    <source>
        <dbReference type="Proteomes" id="UP000054011"/>
    </source>
</evidence>
<proteinExistence type="predicted"/>
<dbReference type="Proteomes" id="UP000054011">
    <property type="component" value="Unassembled WGS sequence"/>
</dbReference>
<accession>A0A100Y4F6</accession>
<comment type="caution">
    <text evidence="3">The sequence shown here is derived from an EMBL/GenBank/DDBJ whole genome shotgun (WGS) entry which is preliminary data.</text>
</comment>
<dbReference type="EMBL" id="LNSV01000044">
    <property type="protein sequence ID" value="KUH37516.1"/>
    <property type="molecule type" value="Genomic_DNA"/>
</dbReference>
<keyword evidence="2" id="KW-0812">Transmembrane</keyword>
<reference evidence="3 4" key="1">
    <citation type="submission" date="2015-11" db="EMBL/GenBank/DDBJ databases">
        <title>Genome-wide analysis reveals the secondary metabolome in Streptomyces kanasensis ZX01.</title>
        <authorList>
            <person name="Zhang G."/>
            <person name="Han L."/>
            <person name="Feng J."/>
            <person name="Zhang X."/>
        </authorList>
    </citation>
    <scope>NUCLEOTIDE SEQUENCE [LARGE SCALE GENOMIC DNA]</scope>
    <source>
        <strain evidence="3 4">ZX01</strain>
    </source>
</reference>
<evidence type="ECO:0000256" key="2">
    <source>
        <dbReference type="SAM" id="Phobius"/>
    </source>
</evidence>
<dbReference type="STRING" id="936756.ATE80_17580"/>
<feature type="transmembrane region" description="Helical" evidence="2">
    <location>
        <begin position="102"/>
        <end position="123"/>
    </location>
</feature>
<feature type="region of interest" description="Disordered" evidence="1">
    <location>
        <begin position="1"/>
        <end position="24"/>
    </location>
</feature>
<keyword evidence="2" id="KW-0472">Membrane</keyword>
<dbReference type="RefSeq" id="WP_058943161.1">
    <property type="nucleotide sequence ID" value="NZ_LNSV01000044.1"/>
</dbReference>
<feature type="transmembrane region" description="Helical" evidence="2">
    <location>
        <begin position="271"/>
        <end position="290"/>
    </location>
</feature>
<feature type="transmembrane region" description="Helical" evidence="2">
    <location>
        <begin position="197"/>
        <end position="216"/>
    </location>
</feature>
<protein>
    <recommendedName>
        <fullName evidence="5">Aromatic ring-opening dioxygenase LigA</fullName>
    </recommendedName>
</protein>
<organism evidence="3 4">
    <name type="scientific">Streptomyces kanasensis</name>
    <dbReference type="NCBI Taxonomy" id="936756"/>
    <lineage>
        <taxon>Bacteria</taxon>
        <taxon>Bacillati</taxon>
        <taxon>Actinomycetota</taxon>
        <taxon>Actinomycetes</taxon>
        <taxon>Kitasatosporales</taxon>
        <taxon>Streptomycetaceae</taxon>
        <taxon>Streptomyces</taxon>
    </lineage>
</organism>
<sequence length="334" mass="34341">MTTTPFTAGPAPTRPEPRSGTRPDPVTRAVRAVAIGACLPYLALKIAWLSGSRVGIPDGSLLLERPGLAAAANAATLLMDTAVIVLALLLTQRWGTRVPAWLLVPPLWAATGLLLPIVVGYPVQTLAAAAGGPALGEGASGEFLDGWVFTVVYSGFIVQALALAALAFRYARGRWGHVWRGTVGDLSPAVTGRAPRAAAVVASLLLLPAAALHLAWARGVGAGLAADLHAAPPPGFHALEALRGLYALAAATGVVTLVFRRGPRLPVRLPLAVGWAGSAAVGCWGGWLFLASLVPGADPADEPPLLQVLTYADEMITGTVLAGCLAVFLRRRAG</sequence>
<keyword evidence="4" id="KW-1185">Reference proteome</keyword>
<feature type="transmembrane region" description="Helical" evidence="2">
    <location>
        <begin position="68"/>
        <end position="90"/>
    </location>
</feature>
<feature type="compositionally biased region" description="Low complexity" evidence="1">
    <location>
        <begin position="1"/>
        <end position="11"/>
    </location>
</feature>
<feature type="transmembrane region" description="Helical" evidence="2">
    <location>
        <begin position="236"/>
        <end position="259"/>
    </location>
</feature>
<evidence type="ECO:0008006" key="5">
    <source>
        <dbReference type="Google" id="ProtNLM"/>
    </source>
</evidence>